<dbReference type="PANTHER" id="PTHR28118:SF1">
    <property type="entry name" value="POLYNUCLEOTIDE 5'-TRIPHOSPHATASE CTL1-RELATED"/>
    <property type="match status" value="1"/>
</dbReference>
<evidence type="ECO:0000259" key="10">
    <source>
        <dbReference type="Pfam" id="PF02940"/>
    </source>
</evidence>
<reference evidence="11 12" key="1">
    <citation type="journal article" date="2018" name="Nat. Ecol. Evol.">
        <title>Pezizomycetes genomes reveal the molecular basis of ectomycorrhizal truffle lifestyle.</title>
        <authorList>
            <person name="Murat C."/>
            <person name="Payen T."/>
            <person name="Noel B."/>
            <person name="Kuo A."/>
            <person name="Morin E."/>
            <person name="Chen J."/>
            <person name="Kohler A."/>
            <person name="Krizsan K."/>
            <person name="Balestrini R."/>
            <person name="Da Silva C."/>
            <person name="Montanini B."/>
            <person name="Hainaut M."/>
            <person name="Levati E."/>
            <person name="Barry K.W."/>
            <person name="Belfiori B."/>
            <person name="Cichocki N."/>
            <person name="Clum A."/>
            <person name="Dockter R.B."/>
            <person name="Fauchery L."/>
            <person name="Guy J."/>
            <person name="Iotti M."/>
            <person name="Le Tacon F."/>
            <person name="Lindquist E.A."/>
            <person name="Lipzen A."/>
            <person name="Malagnac F."/>
            <person name="Mello A."/>
            <person name="Molinier V."/>
            <person name="Miyauchi S."/>
            <person name="Poulain J."/>
            <person name="Riccioni C."/>
            <person name="Rubini A."/>
            <person name="Sitrit Y."/>
            <person name="Splivallo R."/>
            <person name="Traeger S."/>
            <person name="Wang M."/>
            <person name="Zifcakova L."/>
            <person name="Wipf D."/>
            <person name="Zambonelli A."/>
            <person name="Paolocci F."/>
            <person name="Nowrousian M."/>
            <person name="Ottonello S."/>
            <person name="Baldrian P."/>
            <person name="Spatafora J.W."/>
            <person name="Henrissat B."/>
            <person name="Nagy L.G."/>
            <person name="Aury J.M."/>
            <person name="Wincker P."/>
            <person name="Grigoriev I.V."/>
            <person name="Bonfante P."/>
            <person name="Martin F.M."/>
        </authorList>
    </citation>
    <scope>NUCLEOTIDE SEQUENCE [LARGE SCALE GENOMIC DNA]</scope>
    <source>
        <strain evidence="11 12">120613-1</strain>
    </source>
</reference>
<dbReference type="GO" id="GO:0004651">
    <property type="term" value="F:polynucleotide 5'-phosphatase activity"/>
    <property type="evidence" value="ECO:0007669"/>
    <property type="project" value="UniProtKB-UniRule"/>
</dbReference>
<dbReference type="AlphaFoldDB" id="A0A3N4J666"/>
<comment type="catalytic activity">
    <reaction evidence="7">
        <text>a 5'-end triphospho-ribonucleoside in mRNA + H2O = a 5'-end diphospho-ribonucleoside in mRNA + phosphate + H(+)</text>
        <dbReference type="Rhea" id="RHEA:67004"/>
        <dbReference type="Rhea" id="RHEA-COMP:17164"/>
        <dbReference type="Rhea" id="RHEA-COMP:17165"/>
        <dbReference type="ChEBI" id="CHEBI:15377"/>
        <dbReference type="ChEBI" id="CHEBI:15378"/>
        <dbReference type="ChEBI" id="CHEBI:43474"/>
        <dbReference type="ChEBI" id="CHEBI:167616"/>
        <dbReference type="ChEBI" id="CHEBI:167618"/>
        <dbReference type="EC" id="3.6.1.74"/>
    </reaction>
    <physiologicalReaction direction="left-to-right" evidence="7">
        <dbReference type="Rhea" id="RHEA:67005"/>
    </physiologicalReaction>
</comment>
<dbReference type="OrthoDB" id="272147at2759"/>
<dbReference type="STRING" id="1336337.A0A3N4J666"/>
<feature type="compositionally biased region" description="Polar residues" evidence="9">
    <location>
        <begin position="130"/>
        <end position="142"/>
    </location>
</feature>
<dbReference type="InterPro" id="IPR033469">
    <property type="entry name" value="CYTH-like_dom_sf"/>
</dbReference>
<evidence type="ECO:0000256" key="8">
    <source>
        <dbReference type="RuleBase" id="RU367053"/>
    </source>
</evidence>
<feature type="compositionally biased region" description="Low complexity" evidence="9">
    <location>
        <begin position="64"/>
        <end position="87"/>
    </location>
</feature>
<evidence type="ECO:0000313" key="12">
    <source>
        <dbReference type="Proteomes" id="UP000276215"/>
    </source>
</evidence>
<dbReference type="GO" id="GO:0140818">
    <property type="term" value="F:mRNA 5'-triphosphate monophosphatase activity"/>
    <property type="evidence" value="ECO:0007669"/>
    <property type="project" value="UniProtKB-EC"/>
</dbReference>
<keyword evidence="5 8" id="KW-0378">Hydrolase</keyword>
<evidence type="ECO:0000256" key="7">
    <source>
        <dbReference type="ARBA" id="ARBA00047740"/>
    </source>
</evidence>
<sequence length="536" mass="58614">MMDLDGGSGVTSGPVLGPGQKWGSPVMERAKPNGAIGVDGRDSHGQHHLAPQQQQPPTQPQPPSNSNSNSNLPQQPLSQPSSGASSQRTSTVSPSNKEQPHPPPSSLTPQTKKSTPTPTPTNINPRHPPLQSSSSPKGTQQLGPPPTPSHNQAIVEGGNSGSPGSSGPPKKRARRDEAPIWARKASRSSSSSPVMANRRQPSSANQHQPPQQQQPLPPPPPPPQQHQKPPPAGGFTPRFVPCFGPWEPSICNTDPYEELTREVADFLFGRVVCQNDPALIPSGGDGPAVLIEIEAKIGHLIDKDRGERLKLPVVTETVLNVDEPGWKIQFKSSMTEVKLPFFFLSSPSRDANSRPPTGPHRIPMDYVHTREKDTFFELPPDKLQALPNILRSYMQHKPKVRVTFDQKTGKVINKIIKTRIADLNVYSPKTAFDWRVSANIEMPYVGDIDGLQPSSDRGGGDRNKDRLSYRHLAYQIDLTQVTDHTAKKEHELEVEVSGQEIIKHGNLAKESKPNAYESLVRGFVDNVRVLIRAIEP</sequence>
<proteinExistence type="inferred from homology"/>
<comment type="subcellular location">
    <subcellularLocation>
        <location evidence="2 8">Nucleus</location>
    </subcellularLocation>
</comment>
<dbReference type="InterPro" id="IPR004206">
    <property type="entry name" value="mRNA_triPase_Cet1"/>
</dbReference>
<evidence type="ECO:0000256" key="2">
    <source>
        <dbReference type="ARBA" id="ARBA00004123"/>
    </source>
</evidence>
<gene>
    <name evidence="11" type="ORF">L873DRAFT_1709306</name>
</gene>
<protein>
    <recommendedName>
        <fullName evidence="8">mRNA-capping enzyme subunit beta</fullName>
        <ecNumber evidence="8">3.6.1.74</ecNumber>
    </recommendedName>
    <alternativeName>
        <fullName evidence="8">mRNA 5'-phosphatase</fullName>
    </alternativeName>
    <alternativeName>
        <fullName evidence="8">mRNA 5'-triphosphate monophosphatase</fullName>
    </alternativeName>
</protein>
<dbReference type="CDD" id="cd07470">
    <property type="entry name" value="CYTH-like_mRNA_RTPase"/>
    <property type="match status" value="1"/>
</dbReference>
<keyword evidence="12" id="KW-1185">Reference proteome</keyword>
<comment type="cofactor">
    <cofactor evidence="1 8">
        <name>Mg(2+)</name>
        <dbReference type="ChEBI" id="CHEBI:18420"/>
    </cofactor>
</comment>
<dbReference type="InterPro" id="IPR037009">
    <property type="entry name" value="mRNA_triPase_Cet1_sf"/>
</dbReference>
<feature type="compositionally biased region" description="Gly residues" evidence="9">
    <location>
        <begin position="1"/>
        <end position="10"/>
    </location>
</feature>
<evidence type="ECO:0000256" key="4">
    <source>
        <dbReference type="ARBA" id="ARBA00022664"/>
    </source>
</evidence>
<dbReference type="Gene3D" id="3.20.100.10">
    <property type="entry name" value="mRNA triphosphatase Cet1-like"/>
    <property type="match status" value="1"/>
</dbReference>
<dbReference type="GO" id="GO:0006370">
    <property type="term" value="P:7-methylguanosine mRNA capping"/>
    <property type="evidence" value="ECO:0007669"/>
    <property type="project" value="UniProtKB-UniRule"/>
</dbReference>
<dbReference type="EC" id="3.6.1.74" evidence="8"/>
<evidence type="ECO:0000256" key="3">
    <source>
        <dbReference type="ARBA" id="ARBA00006345"/>
    </source>
</evidence>
<keyword evidence="8" id="KW-0506">mRNA capping</keyword>
<feature type="region of interest" description="Disordered" evidence="9">
    <location>
        <begin position="1"/>
        <end position="238"/>
    </location>
</feature>
<dbReference type="Pfam" id="PF02940">
    <property type="entry name" value="mRNA_triPase"/>
    <property type="match status" value="1"/>
</dbReference>
<comment type="function">
    <text evidence="8">First step of mRNA capping. Converts the 5'-triphosphate end of a nascent mRNA chain into a diphosphate end.</text>
</comment>
<feature type="compositionally biased region" description="Pro residues" evidence="9">
    <location>
        <begin position="215"/>
        <end position="232"/>
    </location>
</feature>
<feature type="compositionally biased region" description="Polar residues" evidence="9">
    <location>
        <begin position="88"/>
        <end position="97"/>
    </location>
</feature>
<evidence type="ECO:0000313" key="11">
    <source>
        <dbReference type="EMBL" id="RPA92568.1"/>
    </source>
</evidence>
<name>A0A3N4J666_9PEZI</name>
<feature type="domain" description="mRNA triphosphatase Cet1-like" evidence="10">
    <location>
        <begin position="257"/>
        <end position="496"/>
    </location>
</feature>
<keyword evidence="4 8" id="KW-0507">mRNA processing</keyword>
<dbReference type="EMBL" id="ML120470">
    <property type="protein sequence ID" value="RPA92568.1"/>
    <property type="molecule type" value="Genomic_DNA"/>
</dbReference>
<keyword evidence="6 8" id="KW-0539">Nucleus</keyword>
<dbReference type="InterPro" id="IPR040343">
    <property type="entry name" value="Cet1/Ctl1"/>
</dbReference>
<organism evidence="11 12">
    <name type="scientific">Choiromyces venosus 120613-1</name>
    <dbReference type="NCBI Taxonomy" id="1336337"/>
    <lineage>
        <taxon>Eukaryota</taxon>
        <taxon>Fungi</taxon>
        <taxon>Dikarya</taxon>
        <taxon>Ascomycota</taxon>
        <taxon>Pezizomycotina</taxon>
        <taxon>Pezizomycetes</taxon>
        <taxon>Pezizales</taxon>
        <taxon>Tuberaceae</taxon>
        <taxon>Choiromyces</taxon>
    </lineage>
</organism>
<evidence type="ECO:0000256" key="6">
    <source>
        <dbReference type="ARBA" id="ARBA00023242"/>
    </source>
</evidence>
<dbReference type="Proteomes" id="UP000276215">
    <property type="component" value="Unassembled WGS sequence"/>
</dbReference>
<accession>A0A3N4J666</accession>
<feature type="compositionally biased region" description="Low complexity" evidence="9">
    <location>
        <begin position="107"/>
        <end position="125"/>
    </location>
</feature>
<comment type="similarity">
    <text evidence="3 8">Belongs to the fungal TPase family.</text>
</comment>
<evidence type="ECO:0000256" key="5">
    <source>
        <dbReference type="ARBA" id="ARBA00022801"/>
    </source>
</evidence>
<evidence type="ECO:0000256" key="9">
    <source>
        <dbReference type="SAM" id="MobiDB-lite"/>
    </source>
</evidence>
<dbReference type="SUPFAM" id="SSF55154">
    <property type="entry name" value="CYTH-like phosphatases"/>
    <property type="match status" value="1"/>
</dbReference>
<dbReference type="GO" id="GO:0031533">
    <property type="term" value="C:mRNA capping enzyme complex"/>
    <property type="evidence" value="ECO:0007669"/>
    <property type="project" value="UniProtKB-UniRule"/>
</dbReference>
<evidence type="ECO:0000256" key="1">
    <source>
        <dbReference type="ARBA" id="ARBA00001946"/>
    </source>
</evidence>
<comment type="subunit">
    <text evidence="8">Heterodimer. The mRNA-capping enzyme is composed of two separate chains alpha and beta, respectively a mRNA guanylyltransferase and an mRNA 5'-triphosphate monophosphatase.</text>
</comment>
<dbReference type="PANTHER" id="PTHR28118">
    <property type="entry name" value="POLYNUCLEOTIDE 5'-TRIPHOSPHATASE-RELATED"/>
    <property type="match status" value="1"/>
</dbReference>